<dbReference type="Proteomes" id="UP000515165">
    <property type="component" value="Chromosome 7"/>
</dbReference>
<dbReference type="GeneID" id="113927410"/>
<organism evidence="1 2">
    <name type="scientific">Zalophus californianus</name>
    <name type="common">California sealion</name>
    <dbReference type="NCBI Taxonomy" id="9704"/>
    <lineage>
        <taxon>Eukaryota</taxon>
        <taxon>Metazoa</taxon>
        <taxon>Chordata</taxon>
        <taxon>Craniata</taxon>
        <taxon>Vertebrata</taxon>
        <taxon>Euteleostomi</taxon>
        <taxon>Mammalia</taxon>
        <taxon>Eutheria</taxon>
        <taxon>Laurasiatheria</taxon>
        <taxon>Carnivora</taxon>
        <taxon>Caniformia</taxon>
        <taxon>Pinnipedia</taxon>
        <taxon>Otariidae</taxon>
        <taxon>Zalophus</taxon>
    </lineage>
</organism>
<name>A0A6J2DRC8_ZALCA</name>
<dbReference type="KEGG" id="zca:113927410"/>
<evidence type="ECO:0000313" key="2">
    <source>
        <dbReference type="RefSeq" id="XP_027459035.1"/>
    </source>
</evidence>
<sequence length="135" mass="14580">MCNRSQIWSSWLPPPQLKDPTWGWGGTLWRAAGRAARSTASARRGGRPAGALNPWLRAARARRPPGRRRVARGWLGNGGRGVRLRPEGTLLPGLGKGRGAETMRSGNLLWVLKSPAPALEEDPRTPFAADSGSLI</sequence>
<evidence type="ECO:0000313" key="1">
    <source>
        <dbReference type="Proteomes" id="UP000515165"/>
    </source>
</evidence>
<accession>A0A6J2DRC8</accession>
<proteinExistence type="predicted"/>
<dbReference type="AlphaFoldDB" id="A0A6J2DRC8"/>
<reference evidence="2" key="1">
    <citation type="submission" date="2025-08" db="UniProtKB">
        <authorList>
            <consortium name="RefSeq"/>
        </authorList>
    </citation>
    <scope>IDENTIFICATION</scope>
    <source>
        <tissue evidence="2">Blood</tissue>
    </source>
</reference>
<protein>
    <submittedName>
        <fullName evidence="2">Uncharacterized protein LOC113927410</fullName>
    </submittedName>
</protein>
<keyword evidence="1" id="KW-1185">Reference proteome</keyword>
<dbReference type="RefSeq" id="XP_027459035.1">
    <property type="nucleotide sequence ID" value="XM_027603234.2"/>
</dbReference>
<gene>
    <name evidence="2" type="primary">LOC113927410</name>
</gene>